<dbReference type="PROSITE" id="PS51379">
    <property type="entry name" value="4FE4S_FER_2"/>
    <property type="match status" value="2"/>
</dbReference>
<dbReference type="InterPro" id="IPR050395">
    <property type="entry name" value="4Fe4S_Ferredoxin_RnfB"/>
</dbReference>
<dbReference type="GO" id="GO:0051539">
    <property type="term" value="F:4 iron, 4 sulfur cluster binding"/>
    <property type="evidence" value="ECO:0007669"/>
    <property type="project" value="UniProtKB-KW"/>
</dbReference>
<feature type="domain" description="4Fe-4S ferredoxin-type" evidence="5">
    <location>
        <begin position="106"/>
        <end position="135"/>
    </location>
</feature>
<feature type="non-terminal residue" evidence="7">
    <location>
        <position position="1"/>
    </location>
</feature>
<gene>
    <name evidence="7" type="ORF">S01H1_33599</name>
</gene>
<reference evidence="7" key="1">
    <citation type="journal article" date="2014" name="Front. Microbiol.">
        <title>High frequency of phylogenetically diverse reductive dehalogenase-homologous genes in deep subseafloor sedimentary metagenomes.</title>
        <authorList>
            <person name="Kawai M."/>
            <person name="Futagami T."/>
            <person name="Toyoda A."/>
            <person name="Takaki Y."/>
            <person name="Nishi S."/>
            <person name="Hori S."/>
            <person name="Arai W."/>
            <person name="Tsubouchi T."/>
            <person name="Morono Y."/>
            <person name="Uchiyama I."/>
            <person name="Ito T."/>
            <person name="Fujiyama A."/>
            <person name="Inagaki F."/>
            <person name="Takami H."/>
        </authorList>
    </citation>
    <scope>NUCLEOTIDE SEQUENCE</scope>
    <source>
        <strain evidence="7">Expedition CK06-06</strain>
    </source>
</reference>
<keyword evidence="2" id="KW-0479">Metal-binding</keyword>
<dbReference type="InterPro" id="IPR017900">
    <property type="entry name" value="4Fe4S_Fe_S_CS"/>
</dbReference>
<comment type="caution">
    <text evidence="7">The sequence shown here is derived from an EMBL/GenBank/DDBJ whole genome shotgun (WGS) entry which is preliminary data.</text>
</comment>
<evidence type="ECO:0000256" key="4">
    <source>
        <dbReference type="ARBA" id="ARBA00023014"/>
    </source>
</evidence>
<dbReference type="AlphaFoldDB" id="X0WHK1"/>
<dbReference type="InterPro" id="IPR007202">
    <property type="entry name" value="4Fe-4S_dom"/>
</dbReference>
<evidence type="ECO:0000256" key="3">
    <source>
        <dbReference type="ARBA" id="ARBA00023004"/>
    </source>
</evidence>
<accession>X0WHK1</accession>
<dbReference type="Pfam" id="PF14697">
    <property type="entry name" value="Fer4_21"/>
    <property type="match status" value="1"/>
</dbReference>
<feature type="domain" description="4Fe-4S ferredoxin-type" evidence="5">
    <location>
        <begin position="136"/>
        <end position="165"/>
    </location>
</feature>
<dbReference type="PROSITE" id="PS00198">
    <property type="entry name" value="4FE4S_FER_1"/>
    <property type="match status" value="1"/>
</dbReference>
<feature type="domain" description="4Fe-4S" evidence="6">
    <location>
        <begin position="6"/>
        <end position="65"/>
    </location>
</feature>
<proteinExistence type="predicted"/>
<dbReference type="GO" id="GO:0046872">
    <property type="term" value="F:metal ion binding"/>
    <property type="evidence" value="ECO:0007669"/>
    <property type="project" value="UniProtKB-KW"/>
</dbReference>
<evidence type="ECO:0000256" key="2">
    <source>
        <dbReference type="ARBA" id="ARBA00022723"/>
    </source>
</evidence>
<dbReference type="InterPro" id="IPR017896">
    <property type="entry name" value="4Fe4S_Fe-S-bd"/>
</dbReference>
<protein>
    <recommendedName>
        <fullName evidence="8">Rnf electron transport complex subunit B</fullName>
    </recommendedName>
</protein>
<evidence type="ECO:0000256" key="1">
    <source>
        <dbReference type="ARBA" id="ARBA00022485"/>
    </source>
</evidence>
<evidence type="ECO:0000259" key="6">
    <source>
        <dbReference type="PROSITE" id="PS51656"/>
    </source>
</evidence>
<dbReference type="SUPFAM" id="SSF54862">
    <property type="entry name" value="4Fe-4S ferredoxins"/>
    <property type="match status" value="1"/>
</dbReference>
<dbReference type="PANTHER" id="PTHR43560:SF1">
    <property type="entry name" value="ION-TRANSLOCATING OXIDOREDUCTASE COMPLEX SUBUNIT B"/>
    <property type="match status" value="1"/>
</dbReference>
<sequence>KKFYVEEDPRIEKILNELPGANCGGCGFPGCAKFAEVIVAGEAEINGCPVSDDEARIAIGEVLGVDVDSGEKQIARLMCQGGNYETAKKAEYAGIKSCLGASYFGGGEKMCEYACLGFGECVDACSFDAMYMNENGLPVIIDDKCTGCGKCAEVCPQNIIEMHPESHKLFVFCKNLDGAKTARKVCTKACIACGICVRNVEEGQMLMEDNLAHVNYEIFGKEAKLPTDKCPTDCLAIIGQPVIDEPAEKVEA</sequence>
<keyword evidence="1" id="KW-0004">4Fe-4S</keyword>
<dbReference type="EMBL" id="BARS01020866">
    <property type="protein sequence ID" value="GAG12181.1"/>
    <property type="molecule type" value="Genomic_DNA"/>
</dbReference>
<dbReference type="PANTHER" id="PTHR43560">
    <property type="entry name" value="ION-TRANSLOCATING OXIDOREDUCTASE COMPLEX SUBUNIT B"/>
    <property type="match status" value="1"/>
</dbReference>
<dbReference type="Gene3D" id="3.30.70.20">
    <property type="match status" value="1"/>
</dbReference>
<name>X0WHK1_9ZZZZ</name>
<evidence type="ECO:0008006" key="8">
    <source>
        <dbReference type="Google" id="ProtNLM"/>
    </source>
</evidence>
<keyword evidence="4" id="KW-0411">Iron-sulfur</keyword>
<dbReference type="Gene3D" id="1.10.15.40">
    <property type="entry name" value="Electron transport complex subunit B, putative Fe-S cluster"/>
    <property type="match status" value="1"/>
</dbReference>
<organism evidence="7">
    <name type="scientific">marine sediment metagenome</name>
    <dbReference type="NCBI Taxonomy" id="412755"/>
    <lineage>
        <taxon>unclassified sequences</taxon>
        <taxon>metagenomes</taxon>
        <taxon>ecological metagenomes</taxon>
    </lineage>
</organism>
<evidence type="ECO:0000259" key="5">
    <source>
        <dbReference type="PROSITE" id="PS51379"/>
    </source>
</evidence>
<evidence type="ECO:0000313" key="7">
    <source>
        <dbReference type="EMBL" id="GAG12181.1"/>
    </source>
</evidence>
<dbReference type="PROSITE" id="PS51656">
    <property type="entry name" value="4FE4S"/>
    <property type="match status" value="1"/>
</dbReference>
<keyword evidence="3" id="KW-0408">Iron</keyword>
<dbReference type="Pfam" id="PF04060">
    <property type="entry name" value="FeS"/>
    <property type="match status" value="1"/>
</dbReference>